<reference evidence="2 3" key="1">
    <citation type="submission" date="2013-09" db="EMBL/GenBank/DDBJ databases">
        <title>Corchorus capsularis genome sequencing.</title>
        <authorList>
            <person name="Alam M."/>
            <person name="Haque M.S."/>
            <person name="Islam M.S."/>
            <person name="Emdad E.M."/>
            <person name="Islam M.M."/>
            <person name="Ahmed B."/>
            <person name="Halim A."/>
            <person name="Hossen Q.M.M."/>
            <person name="Hossain M.Z."/>
            <person name="Ahmed R."/>
            <person name="Khan M.M."/>
            <person name="Islam R."/>
            <person name="Rashid M.M."/>
            <person name="Khan S.A."/>
            <person name="Rahman M.S."/>
            <person name="Alam M."/>
        </authorList>
    </citation>
    <scope>NUCLEOTIDE SEQUENCE [LARGE SCALE GENOMIC DNA]</scope>
    <source>
        <strain evidence="3">cv. CVL-1</strain>
        <tissue evidence="2">Whole seedling</tissue>
    </source>
</reference>
<sequence>MDSATSSARYKRVNNVTTTRMEANMSN</sequence>
<dbReference type="EMBL" id="AWWV01009724">
    <property type="protein sequence ID" value="OMO84465.1"/>
    <property type="molecule type" value="Genomic_DNA"/>
</dbReference>
<protein>
    <submittedName>
        <fullName evidence="2">Uncharacterized protein</fullName>
    </submittedName>
</protein>
<dbReference type="AlphaFoldDB" id="A0A1R3IPF7"/>
<keyword evidence="3" id="KW-1185">Reference proteome</keyword>
<dbReference type="Proteomes" id="UP000188268">
    <property type="component" value="Unassembled WGS sequence"/>
</dbReference>
<organism evidence="2 3">
    <name type="scientific">Corchorus capsularis</name>
    <name type="common">Jute</name>
    <dbReference type="NCBI Taxonomy" id="210143"/>
    <lineage>
        <taxon>Eukaryota</taxon>
        <taxon>Viridiplantae</taxon>
        <taxon>Streptophyta</taxon>
        <taxon>Embryophyta</taxon>
        <taxon>Tracheophyta</taxon>
        <taxon>Spermatophyta</taxon>
        <taxon>Magnoliopsida</taxon>
        <taxon>eudicotyledons</taxon>
        <taxon>Gunneridae</taxon>
        <taxon>Pentapetalae</taxon>
        <taxon>rosids</taxon>
        <taxon>malvids</taxon>
        <taxon>Malvales</taxon>
        <taxon>Malvaceae</taxon>
        <taxon>Grewioideae</taxon>
        <taxon>Apeibeae</taxon>
        <taxon>Corchorus</taxon>
    </lineage>
</organism>
<accession>A0A1R3IPF7</accession>
<name>A0A1R3IPF7_COCAP</name>
<dbReference type="Gramene" id="OMO84465">
    <property type="protein sequence ID" value="OMO84465"/>
    <property type="gene ID" value="CCACVL1_10807"/>
</dbReference>
<proteinExistence type="predicted"/>
<gene>
    <name evidence="2" type="ORF">CCACVL1_10807</name>
</gene>
<evidence type="ECO:0000256" key="1">
    <source>
        <dbReference type="SAM" id="MobiDB-lite"/>
    </source>
</evidence>
<comment type="caution">
    <text evidence="2">The sequence shown here is derived from an EMBL/GenBank/DDBJ whole genome shotgun (WGS) entry which is preliminary data.</text>
</comment>
<evidence type="ECO:0000313" key="2">
    <source>
        <dbReference type="EMBL" id="OMO84465.1"/>
    </source>
</evidence>
<feature type="region of interest" description="Disordered" evidence="1">
    <location>
        <begin position="1"/>
        <end position="27"/>
    </location>
</feature>
<evidence type="ECO:0000313" key="3">
    <source>
        <dbReference type="Proteomes" id="UP000188268"/>
    </source>
</evidence>